<gene>
    <name evidence="2" type="ORF">GBM95_01065</name>
</gene>
<keyword evidence="1" id="KW-1133">Transmembrane helix</keyword>
<dbReference type="OrthoDB" id="9155154at2"/>
<sequence>MSPRAFSSRHFQYGLITLILFILTIPLGNWVVMNVGLVCDPAGPCLIPVWPGVWSPSAVMLAGLALVLRDAVQNLLGNRWTIAAIVAGAFLSAFLAEPSVVLGSTAAFLFSELADFAVYTPMRKKLPSTAVIVSGLVGSVVDSMIFLTLAFGSLDYLFGQVLGKFWMSLLGGAILWMWRHRRVRQEALARAL</sequence>
<feature type="transmembrane region" description="Helical" evidence="1">
    <location>
        <begin position="80"/>
        <end position="96"/>
    </location>
</feature>
<evidence type="ECO:0000313" key="2">
    <source>
        <dbReference type="EMBL" id="KAB7663135.1"/>
    </source>
</evidence>
<feature type="transmembrane region" description="Helical" evidence="1">
    <location>
        <begin position="52"/>
        <end position="68"/>
    </location>
</feature>
<evidence type="ECO:0000313" key="3">
    <source>
        <dbReference type="Proteomes" id="UP000430564"/>
    </source>
</evidence>
<organism evidence="2 3">
    <name type="scientific">Sutterella seckii</name>
    <dbReference type="NCBI Taxonomy" id="1944635"/>
    <lineage>
        <taxon>Bacteria</taxon>
        <taxon>Pseudomonadati</taxon>
        <taxon>Pseudomonadota</taxon>
        <taxon>Betaproteobacteria</taxon>
        <taxon>Burkholderiales</taxon>
        <taxon>Sutterellaceae</taxon>
        <taxon>Sutterella</taxon>
    </lineage>
</organism>
<keyword evidence="1" id="KW-0812">Transmembrane</keyword>
<feature type="transmembrane region" description="Helical" evidence="1">
    <location>
        <begin position="12"/>
        <end position="32"/>
    </location>
</feature>
<feature type="transmembrane region" description="Helical" evidence="1">
    <location>
        <begin position="157"/>
        <end position="178"/>
    </location>
</feature>
<accession>A0A6I1ERC4</accession>
<dbReference type="InterPro" id="IPR003744">
    <property type="entry name" value="YhhQ"/>
</dbReference>
<dbReference type="Proteomes" id="UP000430564">
    <property type="component" value="Unassembled WGS sequence"/>
</dbReference>
<name>A0A6I1ERC4_9BURK</name>
<keyword evidence="1" id="KW-0472">Membrane</keyword>
<evidence type="ECO:0000256" key="1">
    <source>
        <dbReference type="SAM" id="Phobius"/>
    </source>
</evidence>
<dbReference type="AlphaFoldDB" id="A0A6I1ERC4"/>
<dbReference type="EMBL" id="WEHX01000002">
    <property type="protein sequence ID" value="KAB7663135.1"/>
    <property type="molecule type" value="Genomic_DNA"/>
</dbReference>
<comment type="caution">
    <text evidence="2">The sequence shown here is derived from an EMBL/GenBank/DDBJ whole genome shotgun (WGS) entry which is preliminary data.</text>
</comment>
<dbReference type="Pfam" id="PF02592">
    <property type="entry name" value="Vut_1"/>
    <property type="match status" value="1"/>
</dbReference>
<protein>
    <submittedName>
        <fullName evidence="2">VUT family protein</fullName>
    </submittedName>
</protein>
<proteinExistence type="predicted"/>
<feature type="transmembrane region" description="Helical" evidence="1">
    <location>
        <begin position="102"/>
        <end position="119"/>
    </location>
</feature>
<reference evidence="2 3" key="1">
    <citation type="submission" date="2019-10" db="EMBL/GenBank/DDBJ databases">
        <title>Genome diversity of Sutterella seckii.</title>
        <authorList>
            <person name="Chaplin A.V."/>
            <person name="Sokolova S.R."/>
            <person name="Mosin K.A."/>
            <person name="Ivanova E.L."/>
            <person name="Kochetkova T.O."/>
            <person name="Goltsov A.Y."/>
            <person name="Trofimov D.Y."/>
            <person name="Efimov B.A."/>
        </authorList>
    </citation>
    <scope>NUCLEOTIDE SEQUENCE [LARGE SCALE GENOMIC DNA]</scope>
    <source>
        <strain evidence="2 3">ASD393</strain>
    </source>
</reference>
<feature type="transmembrane region" description="Helical" evidence="1">
    <location>
        <begin position="131"/>
        <end position="151"/>
    </location>
</feature>